<proteinExistence type="predicted"/>
<name>A0AAE3JTH2_9FIRM</name>
<comment type="caution">
    <text evidence="1">The sequence shown here is derived from an EMBL/GenBank/DDBJ whole genome shotgun (WGS) entry which is preliminary data.</text>
</comment>
<evidence type="ECO:0008006" key="3">
    <source>
        <dbReference type="Google" id="ProtNLM"/>
    </source>
</evidence>
<evidence type="ECO:0000313" key="1">
    <source>
        <dbReference type="EMBL" id="MCG4767000.1"/>
    </source>
</evidence>
<dbReference type="Proteomes" id="UP001199915">
    <property type="component" value="Unassembled WGS sequence"/>
</dbReference>
<gene>
    <name evidence="1" type="ORF">L0N21_16025</name>
</gene>
<organism evidence="1 2">
    <name type="scientific">Fusicatenibacter saccharivorans</name>
    <dbReference type="NCBI Taxonomy" id="1150298"/>
    <lineage>
        <taxon>Bacteria</taxon>
        <taxon>Bacillati</taxon>
        <taxon>Bacillota</taxon>
        <taxon>Clostridia</taxon>
        <taxon>Lachnospirales</taxon>
        <taxon>Lachnospiraceae</taxon>
        <taxon>Fusicatenibacter</taxon>
    </lineage>
</organism>
<reference evidence="1" key="1">
    <citation type="submission" date="2022-01" db="EMBL/GenBank/DDBJ databases">
        <title>Collection of gut derived symbiotic bacterial strains cultured from healthy donors.</title>
        <authorList>
            <person name="Lin H."/>
            <person name="Kohout C."/>
            <person name="Waligurski E."/>
            <person name="Pamer E.G."/>
        </authorList>
    </citation>
    <scope>NUCLEOTIDE SEQUENCE</scope>
    <source>
        <strain evidence="1">DFI.5.49</strain>
    </source>
</reference>
<protein>
    <recommendedName>
        <fullName evidence="3">Phage protein</fullName>
    </recommendedName>
</protein>
<dbReference type="EMBL" id="JAKNFS010000029">
    <property type="protein sequence ID" value="MCG4767000.1"/>
    <property type="molecule type" value="Genomic_DNA"/>
</dbReference>
<evidence type="ECO:0000313" key="2">
    <source>
        <dbReference type="Proteomes" id="UP001199915"/>
    </source>
</evidence>
<dbReference type="RefSeq" id="WP_117802163.1">
    <property type="nucleotide sequence ID" value="NZ_JAQDLS010000004.1"/>
</dbReference>
<dbReference type="AlphaFoldDB" id="A0AAE3JTH2"/>
<sequence>MYTYQFNYSSSVDGFGTIQFCSYTKKEATDLFESWQAENGYNIPEYTVQTVYNRADAEEYGAEYFVKQRNYPE</sequence>
<dbReference type="GeneID" id="79855322"/>
<accession>A0AAE3JTH2</accession>